<name>A0A7L5BDD6_9HYPH</name>
<proteinExistence type="predicted"/>
<sequence>MADSRPTERAMKAAVEMEMHAAVGTRTVDKGATLDKCFPAYDDLLEAAKETLRLFRYNVEDAADAADFAADVEIKLEASIAKAEGRS</sequence>
<accession>A0A7L5BDD6</accession>
<organism evidence="1 2">
    <name type="scientific">Rhizobium oryzihabitans</name>
    <dbReference type="NCBI Taxonomy" id="2267833"/>
    <lineage>
        <taxon>Bacteria</taxon>
        <taxon>Pseudomonadati</taxon>
        <taxon>Pseudomonadota</taxon>
        <taxon>Alphaproteobacteria</taxon>
        <taxon>Hyphomicrobiales</taxon>
        <taxon>Rhizobiaceae</taxon>
        <taxon>Rhizobium/Agrobacterium group</taxon>
        <taxon>Rhizobium</taxon>
    </lineage>
</organism>
<dbReference type="Proteomes" id="UP000464865">
    <property type="component" value="Chromosome M15-11"/>
</dbReference>
<dbReference type="RefSeq" id="WP_164056040.1">
    <property type="nucleotide sequence ID" value="NZ_CP048632.1"/>
</dbReference>
<dbReference type="AlphaFoldDB" id="A0A7L5BDD6"/>
<evidence type="ECO:0000313" key="1">
    <source>
        <dbReference type="EMBL" id="QIB36842.1"/>
    </source>
</evidence>
<gene>
    <name evidence="1" type="ORF">G3A56_01545</name>
</gene>
<dbReference type="KEGG" id="roy:G3A56_01545"/>
<dbReference type="EMBL" id="CP048632">
    <property type="protein sequence ID" value="QIB36842.1"/>
    <property type="molecule type" value="Genomic_DNA"/>
</dbReference>
<keyword evidence="2" id="KW-1185">Reference proteome</keyword>
<protein>
    <submittedName>
        <fullName evidence="1">Uncharacterized protein</fullName>
    </submittedName>
</protein>
<evidence type="ECO:0000313" key="2">
    <source>
        <dbReference type="Proteomes" id="UP000464865"/>
    </source>
</evidence>
<reference evidence="1 2" key="1">
    <citation type="submission" date="2020-02" db="EMBL/GenBank/DDBJ databases">
        <title>Plant-Promoting Endophytic Bacterium Rhizobium oryzihabitans sp. nov., Isolated from the Root of Rice.</title>
        <authorList>
            <person name="zhao J."/>
            <person name="Zhang G."/>
        </authorList>
    </citation>
    <scope>NUCLEOTIDE SEQUENCE [LARGE SCALE GENOMIC DNA]</scope>
    <source>
        <strain evidence="1 2">M15</strain>
    </source>
</reference>